<evidence type="ECO:0000259" key="3">
    <source>
        <dbReference type="Pfam" id="PF20434"/>
    </source>
</evidence>
<gene>
    <name evidence="4" type="ORF">EOE66_19425</name>
</gene>
<dbReference type="PANTHER" id="PTHR48081">
    <property type="entry name" value="AB HYDROLASE SUPERFAMILY PROTEIN C4A8.06C"/>
    <property type="match status" value="1"/>
</dbReference>
<feature type="chain" id="PRO_5019038799" evidence="2">
    <location>
        <begin position="29"/>
        <end position="320"/>
    </location>
</feature>
<dbReference type="InterPro" id="IPR050300">
    <property type="entry name" value="GDXG_lipolytic_enzyme"/>
</dbReference>
<feature type="signal peptide" evidence="2">
    <location>
        <begin position="1"/>
        <end position="28"/>
    </location>
</feature>
<keyword evidence="2" id="KW-0732">Signal</keyword>
<accession>A0A437RAX3</accession>
<evidence type="ECO:0000256" key="2">
    <source>
        <dbReference type="SAM" id="SignalP"/>
    </source>
</evidence>
<dbReference type="SUPFAM" id="SSF53474">
    <property type="entry name" value="alpha/beta-Hydrolases"/>
    <property type="match status" value="1"/>
</dbReference>
<dbReference type="OrthoDB" id="255603at2"/>
<dbReference type="Gene3D" id="3.40.50.1820">
    <property type="entry name" value="alpha/beta hydrolase"/>
    <property type="match status" value="1"/>
</dbReference>
<dbReference type="PANTHER" id="PTHR48081:SF33">
    <property type="entry name" value="KYNURENINE FORMAMIDASE"/>
    <property type="match status" value="1"/>
</dbReference>
<dbReference type="RefSeq" id="WP_128230393.1">
    <property type="nucleotide sequence ID" value="NZ_SACR01000006.1"/>
</dbReference>
<keyword evidence="5" id="KW-1185">Reference proteome</keyword>
<dbReference type="InterPro" id="IPR049492">
    <property type="entry name" value="BD-FAE-like_dom"/>
</dbReference>
<dbReference type="Pfam" id="PF20434">
    <property type="entry name" value="BD-FAE"/>
    <property type="match status" value="1"/>
</dbReference>
<protein>
    <submittedName>
        <fullName evidence="4">Alpha/beta hydrolase</fullName>
    </submittedName>
</protein>
<evidence type="ECO:0000313" key="4">
    <source>
        <dbReference type="EMBL" id="RVU43834.1"/>
    </source>
</evidence>
<dbReference type="InterPro" id="IPR029058">
    <property type="entry name" value="AB_hydrolase_fold"/>
</dbReference>
<feature type="domain" description="BD-FAE-like" evidence="3">
    <location>
        <begin position="85"/>
        <end position="277"/>
    </location>
</feature>
<evidence type="ECO:0000313" key="5">
    <source>
        <dbReference type="Proteomes" id="UP000285575"/>
    </source>
</evidence>
<organism evidence="4 5">
    <name type="scientific">Rubrivivax rivuli</name>
    <dbReference type="NCBI Taxonomy" id="1862385"/>
    <lineage>
        <taxon>Bacteria</taxon>
        <taxon>Pseudomonadati</taxon>
        <taxon>Pseudomonadota</taxon>
        <taxon>Betaproteobacteria</taxon>
        <taxon>Burkholderiales</taxon>
        <taxon>Sphaerotilaceae</taxon>
        <taxon>Rubrivivax</taxon>
    </lineage>
</organism>
<dbReference type="AlphaFoldDB" id="A0A437RAX3"/>
<evidence type="ECO:0000256" key="1">
    <source>
        <dbReference type="ARBA" id="ARBA00022801"/>
    </source>
</evidence>
<sequence length="320" mass="33577">MPAHHAIQALSAGAIALTAALLPAPGHAQAPAALAATTPRIAPLLNFQRVLDRPERPQPQHKIAYGSAAQQFGELWLPAAERYGAGPHPVVLLVHGGCWMAELPGPELLAWQAEALRQQGMAVWSISYRRVGHEGGGYPGTFQDVARGADHLRELAKQHPLDLGRITASGHSAGGHLALWLAARPRLPASSPLHSAQPLPVQRVVPVAGVGDLAWAAPFIGAVCSPEIAGRLVDEKARGKDAWADTSPAALGPLGVPVTLVSGVYDPVVPPAHARRYHQIATNRGANDVKLLNLDEAGHFELIAPWTPAGAATVQAILGR</sequence>
<dbReference type="Proteomes" id="UP000285575">
    <property type="component" value="Unassembled WGS sequence"/>
</dbReference>
<proteinExistence type="predicted"/>
<dbReference type="GO" id="GO:0016787">
    <property type="term" value="F:hydrolase activity"/>
    <property type="evidence" value="ECO:0007669"/>
    <property type="project" value="UniProtKB-KW"/>
</dbReference>
<reference evidence="4 5" key="1">
    <citation type="submission" date="2019-01" db="EMBL/GenBank/DDBJ databases">
        <authorList>
            <person name="Chen W.-M."/>
        </authorList>
    </citation>
    <scope>NUCLEOTIDE SEQUENCE [LARGE SCALE GENOMIC DNA]</scope>
    <source>
        <strain evidence="4 5">KYPY4</strain>
    </source>
</reference>
<name>A0A437RAX3_9BURK</name>
<keyword evidence="1 4" id="KW-0378">Hydrolase</keyword>
<comment type="caution">
    <text evidence="4">The sequence shown here is derived from an EMBL/GenBank/DDBJ whole genome shotgun (WGS) entry which is preliminary data.</text>
</comment>
<dbReference type="EMBL" id="SACR01000006">
    <property type="protein sequence ID" value="RVU43834.1"/>
    <property type="molecule type" value="Genomic_DNA"/>
</dbReference>